<dbReference type="EMBL" id="SNRW01001874">
    <property type="protein sequence ID" value="KAA6394698.1"/>
    <property type="molecule type" value="Genomic_DNA"/>
</dbReference>
<evidence type="ECO:0000313" key="2">
    <source>
        <dbReference type="Proteomes" id="UP000324800"/>
    </source>
</evidence>
<dbReference type="AlphaFoldDB" id="A0A5J4WIN9"/>
<accession>A0A5J4WIN9</accession>
<gene>
    <name evidence="1" type="ORF">EZS28_009776</name>
</gene>
<comment type="caution">
    <text evidence="1">The sequence shown here is derived from an EMBL/GenBank/DDBJ whole genome shotgun (WGS) entry which is preliminary data.</text>
</comment>
<proteinExistence type="predicted"/>
<name>A0A5J4WIN9_9EUKA</name>
<organism evidence="1 2">
    <name type="scientific">Streblomastix strix</name>
    <dbReference type="NCBI Taxonomy" id="222440"/>
    <lineage>
        <taxon>Eukaryota</taxon>
        <taxon>Metamonada</taxon>
        <taxon>Preaxostyla</taxon>
        <taxon>Oxymonadida</taxon>
        <taxon>Streblomastigidae</taxon>
        <taxon>Streblomastix</taxon>
    </lineage>
</organism>
<reference evidence="1 2" key="1">
    <citation type="submission" date="2019-03" db="EMBL/GenBank/DDBJ databases">
        <title>Single cell metagenomics reveals metabolic interactions within the superorganism composed of flagellate Streblomastix strix and complex community of Bacteroidetes bacteria on its surface.</title>
        <authorList>
            <person name="Treitli S.C."/>
            <person name="Kolisko M."/>
            <person name="Husnik F."/>
            <person name="Keeling P."/>
            <person name="Hampl V."/>
        </authorList>
    </citation>
    <scope>NUCLEOTIDE SEQUENCE [LARGE SCALE GENOMIC DNA]</scope>
    <source>
        <strain evidence="1">ST1C</strain>
    </source>
</reference>
<dbReference type="Proteomes" id="UP000324800">
    <property type="component" value="Unassembled WGS sequence"/>
</dbReference>
<sequence>MHQEYKAIKYLEQKVVMVFEYQVINQLDNMVIMKMAQKDIIIELGFEVIKVLNKVENQHMEQKEQVVEALITIFTFTANYIMHSNLYAYSMVEKLIFLHFIELIIIDIEFEEEPIIIIGFQFVVKLTITVEQYSDWDYIEVIDQSKEKFVII</sequence>
<evidence type="ECO:0000313" key="1">
    <source>
        <dbReference type="EMBL" id="KAA6394698.1"/>
    </source>
</evidence>
<protein>
    <submittedName>
        <fullName evidence="1">Uncharacterized protein</fullName>
    </submittedName>
</protein>